<keyword evidence="1" id="KW-0472">Membrane</keyword>
<evidence type="ECO:0000256" key="1">
    <source>
        <dbReference type="SAM" id="Phobius"/>
    </source>
</evidence>
<keyword evidence="1" id="KW-1133">Transmembrane helix</keyword>
<evidence type="ECO:0000313" key="2">
    <source>
        <dbReference type="EMBL" id="PYH87450.1"/>
    </source>
</evidence>
<name>A0A319CRZ9_9EURO</name>
<dbReference type="VEuPathDB" id="FungiDB:BO71DRAFT_298674"/>
<dbReference type="Proteomes" id="UP000247810">
    <property type="component" value="Unassembled WGS sequence"/>
</dbReference>
<protein>
    <submittedName>
        <fullName evidence="2">Uncharacterized protein</fullName>
    </submittedName>
</protein>
<keyword evidence="3" id="KW-1185">Reference proteome</keyword>
<dbReference type="OrthoDB" id="6500128at2759"/>
<sequence>CDADSDRQFGPRVATNCRGFDFTLLFEDAMLTVVPAALFLLFLPARLHIVRNDPVKVMSYKLAAYKIVRMTPFLVDLRDLTTVWD</sequence>
<proteinExistence type="predicted"/>
<gene>
    <name evidence="2" type="ORF">BO71DRAFT_298674</name>
</gene>
<feature type="non-terminal residue" evidence="2">
    <location>
        <position position="1"/>
    </location>
</feature>
<evidence type="ECO:0000313" key="3">
    <source>
        <dbReference type="Proteomes" id="UP000247810"/>
    </source>
</evidence>
<reference evidence="2 3" key="1">
    <citation type="submission" date="2018-02" db="EMBL/GenBank/DDBJ databases">
        <title>The genomes of Aspergillus section Nigri reveals drivers in fungal speciation.</title>
        <authorList>
            <consortium name="DOE Joint Genome Institute"/>
            <person name="Vesth T.C."/>
            <person name="Nybo J."/>
            <person name="Theobald S."/>
            <person name="Brandl J."/>
            <person name="Frisvad J.C."/>
            <person name="Nielsen K.F."/>
            <person name="Lyhne E.K."/>
            <person name="Kogle M.E."/>
            <person name="Kuo A."/>
            <person name="Riley R."/>
            <person name="Clum A."/>
            <person name="Nolan M."/>
            <person name="Lipzen A."/>
            <person name="Salamov A."/>
            <person name="Henrissat B."/>
            <person name="Wiebenga A."/>
            <person name="De vries R.P."/>
            <person name="Grigoriev I.V."/>
            <person name="Mortensen U.H."/>
            <person name="Andersen M.R."/>
            <person name="Baker S.E."/>
        </authorList>
    </citation>
    <scope>NUCLEOTIDE SEQUENCE [LARGE SCALE GENOMIC DNA]</scope>
    <source>
        <strain evidence="2 3">CBS 707.79</strain>
    </source>
</reference>
<dbReference type="AlphaFoldDB" id="A0A319CRZ9"/>
<feature type="transmembrane region" description="Helical" evidence="1">
    <location>
        <begin position="29"/>
        <end position="49"/>
    </location>
</feature>
<dbReference type="STRING" id="1448320.A0A319CRZ9"/>
<dbReference type="EMBL" id="KZ826242">
    <property type="protein sequence ID" value="PYH87450.1"/>
    <property type="molecule type" value="Genomic_DNA"/>
</dbReference>
<keyword evidence="1" id="KW-0812">Transmembrane</keyword>
<accession>A0A319CRZ9</accession>
<feature type="non-terminal residue" evidence="2">
    <location>
        <position position="85"/>
    </location>
</feature>
<organism evidence="2 3">
    <name type="scientific">Aspergillus ellipticus CBS 707.79</name>
    <dbReference type="NCBI Taxonomy" id="1448320"/>
    <lineage>
        <taxon>Eukaryota</taxon>
        <taxon>Fungi</taxon>
        <taxon>Dikarya</taxon>
        <taxon>Ascomycota</taxon>
        <taxon>Pezizomycotina</taxon>
        <taxon>Eurotiomycetes</taxon>
        <taxon>Eurotiomycetidae</taxon>
        <taxon>Eurotiales</taxon>
        <taxon>Aspergillaceae</taxon>
        <taxon>Aspergillus</taxon>
        <taxon>Aspergillus subgen. Circumdati</taxon>
    </lineage>
</organism>